<gene>
    <name evidence="6" type="ORF">FJM67_01225</name>
</gene>
<evidence type="ECO:0000259" key="5">
    <source>
        <dbReference type="PROSITE" id="PS50931"/>
    </source>
</evidence>
<organism evidence="6 7">
    <name type="scientific">Maribrevibacterium harenarium</name>
    <dbReference type="NCBI Taxonomy" id="2589817"/>
    <lineage>
        <taxon>Bacteria</taxon>
        <taxon>Pseudomonadati</taxon>
        <taxon>Pseudomonadota</taxon>
        <taxon>Gammaproteobacteria</taxon>
        <taxon>Oceanospirillales</taxon>
        <taxon>Oceanospirillaceae</taxon>
        <taxon>Maribrevibacterium</taxon>
    </lineage>
</organism>
<dbReference type="PANTHER" id="PTHR30126">
    <property type="entry name" value="HTH-TYPE TRANSCRIPTIONAL REGULATOR"/>
    <property type="match status" value="1"/>
</dbReference>
<name>A0A501X5H6_9GAMM</name>
<dbReference type="GO" id="GO:0000976">
    <property type="term" value="F:transcription cis-regulatory region binding"/>
    <property type="evidence" value="ECO:0007669"/>
    <property type="project" value="TreeGrafter"/>
</dbReference>
<dbReference type="CDD" id="cd05466">
    <property type="entry name" value="PBP2_LTTR_substrate"/>
    <property type="match status" value="1"/>
</dbReference>
<dbReference type="OrthoDB" id="9803735at2"/>
<dbReference type="FunFam" id="1.10.10.10:FF:000001">
    <property type="entry name" value="LysR family transcriptional regulator"/>
    <property type="match status" value="1"/>
</dbReference>
<accession>A0A501X5H6</accession>
<dbReference type="Gene3D" id="3.40.190.290">
    <property type="match status" value="1"/>
</dbReference>
<dbReference type="SUPFAM" id="SSF53850">
    <property type="entry name" value="Periplasmic binding protein-like II"/>
    <property type="match status" value="1"/>
</dbReference>
<dbReference type="GO" id="GO:0003700">
    <property type="term" value="F:DNA-binding transcription factor activity"/>
    <property type="evidence" value="ECO:0007669"/>
    <property type="project" value="InterPro"/>
</dbReference>
<keyword evidence="2" id="KW-0805">Transcription regulation</keyword>
<dbReference type="Proteomes" id="UP000315901">
    <property type="component" value="Unassembled WGS sequence"/>
</dbReference>
<feature type="domain" description="HTH lysR-type" evidence="5">
    <location>
        <begin position="2"/>
        <end position="59"/>
    </location>
</feature>
<evidence type="ECO:0000256" key="2">
    <source>
        <dbReference type="ARBA" id="ARBA00023015"/>
    </source>
</evidence>
<dbReference type="SUPFAM" id="SSF46785">
    <property type="entry name" value="Winged helix' DNA-binding domain"/>
    <property type="match status" value="1"/>
</dbReference>
<dbReference type="PRINTS" id="PR00039">
    <property type="entry name" value="HTHLYSR"/>
</dbReference>
<reference evidence="6 7" key="1">
    <citation type="submission" date="2019-06" db="EMBL/GenBank/DDBJ databases">
        <title>A novel bacterium of genus Marinomonas, isolated from coastal sand.</title>
        <authorList>
            <person name="Huang H."/>
            <person name="Mo K."/>
            <person name="Hu Y."/>
        </authorList>
    </citation>
    <scope>NUCLEOTIDE SEQUENCE [LARGE SCALE GENOMIC DNA]</scope>
    <source>
        <strain evidence="6 7">HB171799</strain>
    </source>
</reference>
<dbReference type="PANTHER" id="PTHR30126:SF81">
    <property type="entry name" value="HTH-TYPE TRANSCRIPTIONAL REGULATOR ILVY"/>
    <property type="match status" value="1"/>
</dbReference>
<dbReference type="InterPro" id="IPR036388">
    <property type="entry name" value="WH-like_DNA-bd_sf"/>
</dbReference>
<keyword evidence="7" id="KW-1185">Reference proteome</keyword>
<dbReference type="PROSITE" id="PS50931">
    <property type="entry name" value="HTH_LYSR"/>
    <property type="match status" value="1"/>
</dbReference>
<dbReference type="AlphaFoldDB" id="A0A501X5H6"/>
<dbReference type="Pfam" id="PF00126">
    <property type="entry name" value="HTH_1"/>
    <property type="match status" value="1"/>
</dbReference>
<dbReference type="Pfam" id="PF03466">
    <property type="entry name" value="LysR_substrate"/>
    <property type="match status" value="1"/>
</dbReference>
<dbReference type="InterPro" id="IPR005119">
    <property type="entry name" value="LysR_subst-bd"/>
</dbReference>
<dbReference type="EMBL" id="VFRR01000001">
    <property type="protein sequence ID" value="TPE55703.1"/>
    <property type="molecule type" value="Genomic_DNA"/>
</dbReference>
<dbReference type="Gene3D" id="1.10.10.10">
    <property type="entry name" value="Winged helix-like DNA-binding domain superfamily/Winged helix DNA-binding domain"/>
    <property type="match status" value="1"/>
</dbReference>
<evidence type="ECO:0000256" key="4">
    <source>
        <dbReference type="ARBA" id="ARBA00023163"/>
    </source>
</evidence>
<evidence type="ECO:0000313" key="7">
    <source>
        <dbReference type="Proteomes" id="UP000315901"/>
    </source>
</evidence>
<comment type="caution">
    <text evidence="6">The sequence shown here is derived from an EMBL/GenBank/DDBJ whole genome shotgun (WGS) entry which is preliminary data.</text>
</comment>
<sequence length="302" mass="33802">MMDIAELLTFIKVAETESFSEAAERLFLTQPAVSKRIAALESNLSVRLFDRIGRQVQLTEAGRKLLPKAKQIAEDLADIKRSMSLQMEDVVGELQVVTSHHIGLHRLPSTLKRFEQDYSNAKLMIEFTQSEEAYRRVVKGEAELGVITLSQVEDSQIAALHIWSDTLACVVSPEHPLAKLPIHQLSVIELAQYECVLPHENTFTRQIAEKVFLGHGVKPKVRMNTNNLQTLAMLAGIGWGWSLIPATMVTSDLIVLNIEALKIERKLGVIYHRQRTLSRAAQAFIDLVRLHADSAAPTKLVQ</sequence>
<keyword evidence="3" id="KW-0238">DNA-binding</keyword>
<proteinExistence type="inferred from homology"/>
<protein>
    <submittedName>
        <fullName evidence="6">LysR family transcriptional regulator</fullName>
    </submittedName>
</protein>
<keyword evidence="4" id="KW-0804">Transcription</keyword>
<dbReference type="InterPro" id="IPR000847">
    <property type="entry name" value="LysR_HTH_N"/>
</dbReference>
<evidence type="ECO:0000256" key="3">
    <source>
        <dbReference type="ARBA" id="ARBA00023125"/>
    </source>
</evidence>
<dbReference type="InterPro" id="IPR036390">
    <property type="entry name" value="WH_DNA-bd_sf"/>
</dbReference>
<comment type="similarity">
    <text evidence="1">Belongs to the LysR transcriptional regulatory family.</text>
</comment>
<evidence type="ECO:0000313" key="6">
    <source>
        <dbReference type="EMBL" id="TPE55703.1"/>
    </source>
</evidence>
<evidence type="ECO:0000256" key="1">
    <source>
        <dbReference type="ARBA" id="ARBA00009437"/>
    </source>
</evidence>